<protein>
    <submittedName>
        <fullName evidence="2">Uncharacterized protein</fullName>
    </submittedName>
</protein>
<sequence length="104" mass="11190">MLRSRIRLFLTAVMLFVAATAVRYTALIWYPGYIGAAHLLSSILLGLAAVPVILLALSTRSVTARFAAANAGPGVVRLYRTMTIVIAAVSMFLISYYGHPPPLP</sequence>
<evidence type="ECO:0000256" key="1">
    <source>
        <dbReference type="SAM" id="Phobius"/>
    </source>
</evidence>
<evidence type="ECO:0000313" key="3">
    <source>
        <dbReference type="Proteomes" id="UP000737555"/>
    </source>
</evidence>
<organism evidence="2 3">
    <name type="scientific">Methanoculleus bourgensis</name>
    <dbReference type="NCBI Taxonomy" id="83986"/>
    <lineage>
        <taxon>Archaea</taxon>
        <taxon>Methanobacteriati</taxon>
        <taxon>Methanobacteriota</taxon>
        <taxon>Stenosarchaea group</taxon>
        <taxon>Methanomicrobia</taxon>
        <taxon>Methanomicrobiales</taxon>
        <taxon>Methanomicrobiaceae</taxon>
        <taxon>Methanoculleus</taxon>
    </lineage>
</organism>
<keyword evidence="1" id="KW-0812">Transmembrane</keyword>
<feature type="transmembrane region" description="Helical" evidence="1">
    <location>
        <begin position="78"/>
        <end position="98"/>
    </location>
</feature>
<dbReference type="Proteomes" id="UP000737555">
    <property type="component" value="Unassembled WGS sequence"/>
</dbReference>
<proteinExistence type="predicted"/>
<reference evidence="2" key="1">
    <citation type="submission" date="2020-05" db="EMBL/GenBank/DDBJ databases">
        <title>The first insight into the ecology of ammonia-tolerant syntrophic propionate oxidizing bacteria.</title>
        <authorList>
            <person name="Singh A."/>
            <person name="Schnurer A."/>
            <person name="Westerholm M."/>
        </authorList>
    </citation>
    <scope>NUCLEOTIDE SEQUENCE</scope>
    <source>
        <strain evidence="2">MAG54</strain>
    </source>
</reference>
<feature type="transmembrane region" description="Helical" evidence="1">
    <location>
        <begin position="33"/>
        <end position="57"/>
    </location>
</feature>
<evidence type="ECO:0000313" key="2">
    <source>
        <dbReference type="EMBL" id="NQS77132.1"/>
    </source>
</evidence>
<accession>A0A8T7H0F0</accession>
<keyword evidence="1" id="KW-0472">Membrane</keyword>
<gene>
    <name evidence="2" type="ORF">HQQ74_00210</name>
</gene>
<keyword evidence="1" id="KW-1133">Transmembrane helix</keyword>
<dbReference type="EMBL" id="JABMJE010000002">
    <property type="protein sequence ID" value="NQS77132.1"/>
    <property type="molecule type" value="Genomic_DNA"/>
</dbReference>
<name>A0A8T7H0F0_9EURY</name>
<dbReference type="AlphaFoldDB" id="A0A8T7H0F0"/>
<comment type="caution">
    <text evidence="2">The sequence shown here is derived from an EMBL/GenBank/DDBJ whole genome shotgun (WGS) entry which is preliminary data.</text>
</comment>